<comment type="caution">
    <text evidence="1">The sequence shown here is derived from an EMBL/GenBank/DDBJ whole genome shotgun (WGS) entry which is preliminary data.</text>
</comment>
<dbReference type="EMBL" id="CAJVCH010043914">
    <property type="protein sequence ID" value="CAG7717212.1"/>
    <property type="molecule type" value="Genomic_DNA"/>
</dbReference>
<dbReference type="CDD" id="cd00121">
    <property type="entry name" value="MATH"/>
    <property type="match status" value="1"/>
</dbReference>
<dbReference type="InterPro" id="IPR002083">
    <property type="entry name" value="MATH/TRAF_dom"/>
</dbReference>
<reference evidence="1" key="1">
    <citation type="submission" date="2021-06" db="EMBL/GenBank/DDBJ databases">
        <authorList>
            <person name="Hodson N. C."/>
            <person name="Mongue J. A."/>
            <person name="Jaron S. K."/>
        </authorList>
    </citation>
    <scope>NUCLEOTIDE SEQUENCE</scope>
</reference>
<accession>A0A8J2NSV6</accession>
<dbReference type="OrthoDB" id="10035275at2759"/>
<evidence type="ECO:0000313" key="2">
    <source>
        <dbReference type="Proteomes" id="UP000708208"/>
    </source>
</evidence>
<sequence>MSLLYRFAKLPDRGNSHVFTFVVTKSVTRDLHRDVTSKEFVYGYQKWAITFSRTEKVLGVYLVWRNPSEGMRVYVDFSFTLLNREHFSANETFSGKQVKFSYDSPAQGNRRYIPVHDLYARNFADRNGEFQLELHISSIRTIFEVDLRMPNSAYISNIYKNCPSGRNNNLKLETIYFNFGGFDWNVAVFPNGRDSSEERLVVYLNRLTGFDHQCRVRYIMVLGEGERRIDSGLLDDISDTDGKSYGWAPRIRLADLVHRGASQNFLHIHCEMVTANTLSEVTLSPNPCPLNPAVAGSMASQAVQCYDRDKQAWTLEADTHSETLRVRMAYKDVHNVPRNHLRYVSWSAYLLRYNTKSGTLDPIAFTHAPFSHYYVQEDTDDGIIMETDVTVKEIRDPNSFYLNDKHQVRVQIEWGESYLLFQATYHKYDDVTRVHNYQMRKEIGALQAENYSLERQLFSYQKSIAYAHSRGGTTNEETTTYECTNHRPYLDRCVSTDTEYA</sequence>
<name>A0A8J2NSV6_9HEXA</name>
<proteinExistence type="predicted"/>
<evidence type="ECO:0000313" key="1">
    <source>
        <dbReference type="EMBL" id="CAG7717212.1"/>
    </source>
</evidence>
<organism evidence="1 2">
    <name type="scientific">Allacma fusca</name>
    <dbReference type="NCBI Taxonomy" id="39272"/>
    <lineage>
        <taxon>Eukaryota</taxon>
        <taxon>Metazoa</taxon>
        <taxon>Ecdysozoa</taxon>
        <taxon>Arthropoda</taxon>
        <taxon>Hexapoda</taxon>
        <taxon>Collembola</taxon>
        <taxon>Symphypleona</taxon>
        <taxon>Sminthuridae</taxon>
        <taxon>Allacma</taxon>
    </lineage>
</organism>
<keyword evidence="2" id="KW-1185">Reference proteome</keyword>
<protein>
    <recommendedName>
        <fullName evidence="3">MATH domain-containing protein</fullName>
    </recommendedName>
</protein>
<dbReference type="Proteomes" id="UP000708208">
    <property type="component" value="Unassembled WGS sequence"/>
</dbReference>
<dbReference type="AlphaFoldDB" id="A0A8J2NSV6"/>
<gene>
    <name evidence="1" type="ORF">AFUS01_LOCUS6679</name>
</gene>
<evidence type="ECO:0008006" key="3">
    <source>
        <dbReference type="Google" id="ProtNLM"/>
    </source>
</evidence>